<proteinExistence type="predicted"/>
<protein>
    <recommendedName>
        <fullName evidence="4">Lipoprotein</fullName>
    </recommendedName>
</protein>
<comment type="caution">
    <text evidence="2">The sequence shown here is derived from an EMBL/GenBank/DDBJ whole genome shotgun (WGS) entry which is preliminary data.</text>
</comment>
<evidence type="ECO:0000313" key="3">
    <source>
        <dbReference type="Proteomes" id="UP000189670"/>
    </source>
</evidence>
<keyword evidence="1" id="KW-0732">Signal</keyword>
<feature type="signal peptide" evidence="1">
    <location>
        <begin position="1"/>
        <end position="20"/>
    </location>
</feature>
<dbReference type="EMBL" id="ATBP01000235">
    <property type="protein sequence ID" value="ETR71686.1"/>
    <property type="molecule type" value="Genomic_DNA"/>
</dbReference>
<name>A0A1V1PAA0_9BACT</name>
<evidence type="ECO:0000256" key="1">
    <source>
        <dbReference type="SAM" id="SignalP"/>
    </source>
</evidence>
<evidence type="ECO:0008006" key="4">
    <source>
        <dbReference type="Google" id="ProtNLM"/>
    </source>
</evidence>
<dbReference type="Proteomes" id="UP000189670">
    <property type="component" value="Unassembled WGS sequence"/>
</dbReference>
<reference evidence="3" key="1">
    <citation type="submission" date="2012-11" db="EMBL/GenBank/DDBJ databases">
        <authorList>
            <person name="Lucero-Rivera Y.E."/>
            <person name="Tovar-Ramirez D."/>
        </authorList>
    </citation>
    <scope>NUCLEOTIDE SEQUENCE [LARGE SCALE GENOMIC DNA]</scope>
    <source>
        <strain evidence="3">Araruama</strain>
    </source>
</reference>
<accession>A0A1V1PAA0</accession>
<feature type="chain" id="PRO_5010727499" description="Lipoprotein" evidence="1">
    <location>
        <begin position="21"/>
        <end position="109"/>
    </location>
</feature>
<organism evidence="2 3">
    <name type="scientific">Candidatus Magnetoglobus multicellularis str. Araruama</name>
    <dbReference type="NCBI Taxonomy" id="890399"/>
    <lineage>
        <taxon>Bacteria</taxon>
        <taxon>Pseudomonadati</taxon>
        <taxon>Thermodesulfobacteriota</taxon>
        <taxon>Desulfobacteria</taxon>
        <taxon>Desulfobacterales</taxon>
        <taxon>Desulfobacteraceae</taxon>
        <taxon>Candidatus Magnetoglobus</taxon>
    </lineage>
</organism>
<evidence type="ECO:0000313" key="2">
    <source>
        <dbReference type="EMBL" id="ETR71686.1"/>
    </source>
</evidence>
<dbReference type="AlphaFoldDB" id="A0A1V1PAA0"/>
<gene>
    <name evidence="2" type="ORF">OMM_07949</name>
</gene>
<sequence length="109" mass="12358">MRKITMLMVCLCVVNYFGCAATFMSKTDRIYPVKNAKDVEIFFSQTPDKSYHEIGFIMVDKYPPLSPIPYTNNKIKEFIRASAAKNGGDAVINIKDDMLKFSGTVVIYQ</sequence>